<reference evidence="4 5" key="1">
    <citation type="submission" date="2018-06" db="EMBL/GenBank/DDBJ databases">
        <authorList>
            <consortium name="Pathogen Informatics"/>
            <person name="Doyle S."/>
        </authorList>
    </citation>
    <scope>NUCLEOTIDE SEQUENCE [LARGE SCALE GENOMIC DNA]</scope>
    <source>
        <strain evidence="4 5">NCTC13291</strain>
    </source>
</reference>
<dbReference type="Proteomes" id="UP000254919">
    <property type="component" value="Unassembled WGS sequence"/>
</dbReference>
<accession>A0A379N607</accession>
<dbReference type="AlphaFoldDB" id="A0A379N607"/>
<comment type="similarity">
    <text evidence="1">Belongs to the virb1 family.</text>
</comment>
<organism evidence="4 5">
    <name type="scientific">Roseomonas mucosa</name>
    <dbReference type="NCBI Taxonomy" id="207340"/>
    <lineage>
        <taxon>Bacteria</taxon>
        <taxon>Pseudomonadati</taxon>
        <taxon>Pseudomonadota</taxon>
        <taxon>Alphaproteobacteria</taxon>
        <taxon>Acetobacterales</taxon>
        <taxon>Roseomonadaceae</taxon>
        <taxon>Roseomonas</taxon>
    </lineage>
</organism>
<dbReference type="InterPro" id="IPR023346">
    <property type="entry name" value="Lysozyme-like_dom_sf"/>
</dbReference>
<evidence type="ECO:0000256" key="2">
    <source>
        <dbReference type="SAM" id="SignalP"/>
    </source>
</evidence>
<dbReference type="Gene3D" id="1.10.530.10">
    <property type="match status" value="1"/>
</dbReference>
<keyword evidence="2" id="KW-0732">Signal</keyword>
<evidence type="ECO:0000313" key="5">
    <source>
        <dbReference type="Proteomes" id="UP000254919"/>
    </source>
</evidence>
<feature type="domain" description="Transglycosylase SLT" evidence="3">
    <location>
        <begin position="35"/>
        <end position="159"/>
    </location>
</feature>
<sequence>MLRCLTLLLILLASIAGARAQTSAPSPSTLCRAAIAAAEREYGLPAGLLAAIGRVESGRRDPETGERGPWPWTMNAEGRGKFFRTKAEAVAEVRQLRADGMRLIDVGCMQINLHHHPNAFASLEEAFDPLSNARYAARFLKDLNATRGDWMRSAANYHSNTPERAAAYLAAVEAQLPEARREAGLAPSWNPGWNPAGRAPGGAATRLTMGQPVGGHPVGGQPVGRGLPFGGVPYAGAPAVVNRMPVAGAALGGMAGGTPGGTSSGRGLAAYRAVPIPLATRTPVAGRG</sequence>
<dbReference type="InterPro" id="IPR008258">
    <property type="entry name" value="Transglycosylase_SLT_dom_1"/>
</dbReference>
<feature type="signal peptide" evidence="2">
    <location>
        <begin position="1"/>
        <end position="20"/>
    </location>
</feature>
<dbReference type="RefSeq" id="WP_162175645.1">
    <property type="nucleotide sequence ID" value="NZ_AP031462.1"/>
</dbReference>
<protein>
    <submittedName>
        <fullName evidence="4">Transglycosylase SLT domain</fullName>
    </submittedName>
</protein>
<evidence type="ECO:0000313" key="4">
    <source>
        <dbReference type="EMBL" id="SUE41840.1"/>
    </source>
</evidence>
<proteinExistence type="inferred from homology"/>
<name>A0A379N607_9PROT</name>
<evidence type="ECO:0000256" key="1">
    <source>
        <dbReference type="ARBA" id="ARBA00009387"/>
    </source>
</evidence>
<dbReference type="EMBL" id="UGVN01000001">
    <property type="protein sequence ID" value="SUE41840.1"/>
    <property type="molecule type" value="Genomic_DNA"/>
</dbReference>
<evidence type="ECO:0000259" key="3">
    <source>
        <dbReference type="Pfam" id="PF01464"/>
    </source>
</evidence>
<dbReference type="Pfam" id="PF01464">
    <property type="entry name" value="SLT"/>
    <property type="match status" value="1"/>
</dbReference>
<dbReference type="GeneID" id="99634586"/>
<gene>
    <name evidence="4" type="ORF">NCTC13291_03450</name>
</gene>
<dbReference type="SUPFAM" id="SSF53955">
    <property type="entry name" value="Lysozyme-like"/>
    <property type="match status" value="1"/>
</dbReference>
<feature type="chain" id="PRO_5016896228" evidence="2">
    <location>
        <begin position="21"/>
        <end position="288"/>
    </location>
</feature>